<keyword evidence="2" id="KW-1133">Transmembrane helix</keyword>
<keyword evidence="4" id="KW-1185">Reference proteome</keyword>
<dbReference type="RefSeq" id="WP_402385672.1">
    <property type="nucleotide sequence ID" value="NZ_JBIUYY010000014.1"/>
</dbReference>
<dbReference type="InterPro" id="IPR043857">
    <property type="entry name" value="DUF5819"/>
</dbReference>
<feature type="transmembrane region" description="Helical" evidence="2">
    <location>
        <begin position="51"/>
        <end position="75"/>
    </location>
</feature>
<comment type="caution">
    <text evidence="3">The sequence shown here is derived from an EMBL/GenBank/DDBJ whole genome shotgun (WGS) entry which is preliminary data.</text>
</comment>
<sequence length="246" mass="27045">MRKTGWAVSSGIESAGVKELHQPGSGPAPQEHRDEAVRPGRRPVGVRALKAGLYTAVALCLVTTMVHVALVFLHVAPSNPVSKRYGAQVNGWVYPLFEQNWRLFAPDPDSFNRQILARTARTEPDGTVRVRPWLDLAAVDNSAVDHNVFPSHTSQNLLRRAWSSYVEAHGGSDTARSERAVMLQKYLRNIAVDRVAAHNADGTFDFIQLRVVTLPVPPPGTAAGNRPSAPTEDRLLPWWKVTSHGK</sequence>
<keyword evidence="2" id="KW-0812">Transmembrane</keyword>
<reference evidence="3 4" key="1">
    <citation type="submission" date="2024-10" db="EMBL/GenBank/DDBJ databases">
        <title>The Natural Products Discovery Center: Release of the First 8490 Sequenced Strains for Exploring Actinobacteria Biosynthetic Diversity.</title>
        <authorList>
            <person name="Kalkreuter E."/>
            <person name="Kautsar S.A."/>
            <person name="Yang D."/>
            <person name="Bader C.D."/>
            <person name="Teijaro C.N."/>
            <person name="Fluegel L."/>
            <person name="Davis C.M."/>
            <person name="Simpson J.R."/>
            <person name="Lauterbach L."/>
            <person name="Steele A.D."/>
            <person name="Gui C."/>
            <person name="Meng S."/>
            <person name="Li G."/>
            <person name="Viehrig K."/>
            <person name="Ye F."/>
            <person name="Su P."/>
            <person name="Kiefer A.F."/>
            <person name="Nichols A."/>
            <person name="Cepeda A.J."/>
            <person name="Yan W."/>
            <person name="Fan B."/>
            <person name="Jiang Y."/>
            <person name="Adhikari A."/>
            <person name="Zheng C.-J."/>
            <person name="Schuster L."/>
            <person name="Cowan T.M."/>
            <person name="Smanski M.J."/>
            <person name="Chevrette M.G."/>
            <person name="De Carvalho L.P.S."/>
            <person name="Shen B."/>
        </authorList>
    </citation>
    <scope>NUCLEOTIDE SEQUENCE [LARGE SCALE GENOMIC DNA]</scope>
    <source>
        <strain evidence="3 4">NPDC087220</strain>
    </source>
</reference>
<protein>
    <submittedName>
        <fullName evidence="3">DUF5819 family protein</fullName>
    </submittedName>
</protein>
<keyword evidence="2" id="KW-0472">Membrane</keyword>
<dbReference type="EMBL" id="JBIUYY010000014">
    <property type="protein sequence ID" value="MFJ2824867.1"/>
    <property type="molecule type" value="Genomic_DNA"/>
</dbReference>
<evidence type="ECO:0000313" key="3">
    <source>
        <dbReference type="EMBL" id="MFJ2824867.1"/>
    </source>
</evidence>
<gene>
    <name evidence="3" type="ORF">ACIO7M_27725</name>
</gene>
<evidence type="ECO:0000313" key="4">
    <source>
        <dbReference type="Proteomes" id="UP001617351"/>
    </source>
</evidence>
<organism evidence="3 4">
    <name type="scientific">Streptomyces toxytricini</name>
    <name type="common">Actinomyces toxytricini</name>
    <dbReference type="NCBI Taxonomy" id="67369"/>
    <lineage>
        <taxon>Bacteria</taxon>
        <taxon>Bacillati</taxon>
        <taxon>Actinomycetota</taxon>
        <taxon>Actinomycetes</taxon>
        <taxon>Kitasatosporales</taxon>
        <taxon>Streptomycetaceae</taxon>
        <taxon>Streptomyces</taxon>
    </lineage>
</organism>
<accession>A0ABW8ENM2</accession>
<feature type="region of interest" description="Disordered" evidence="1">
    <location>
        <begin position="17"/>
        <end position="41"/>
    </location>
</feature>
<evidence type="ECO:0000256" key="1">
    <source>
        <dbReference type="SAM" id="MobiDB-lite"/>
    </source>
</evidence>
<evidence type="ECO:0000256" key="2">
    <source>
        <dbReference type="SAM" id="Phobius"/>
    </source>
</evidence>
<name>A0ABW8ENM2_STRT5</name>
<dbReference type="Pfam" id="PF19136">
    <property type="entry name" value="DUF5819"/>
    <property type="match status" value="1"/>
</dbReference>
<dbReference type="Proteomes" id="UP001617351">
    <property type="component" value="Unassembled WGS sequence"/>
</dbReference>
<proteinExistence type="predicted"/>